<keyword evidence="3 6" id="KW-0812">Transmembrane</keyword>
<evidence type="ECO:0000256" key="4">
    <source>
        <dbReference type="ARBA" id="ARBA00022989"/>
    </source>
</evidence>
<evidence type="ECO:0000256" key="6">
    <source>
        <dbReference type="SAM" id="Phobius"/>
    </source>
</evidence>
<evidence type="ECO:0000256" key="1">
    <source>
        <dbReference type="ARBA" id="ARBA00004651"/>
    </source>
</evidence>
<dbReference type="PANTHER" id="PTHR47089">
    <property type="entry name" value="ABC TRANSPORTER, PERMEASE PROTEIN"/>
    <property type="match status" value="1"/>
</dbReference>
<dbReference type="CDD" id="cd06580">
    <property type="entry name" value="TM_PBP1_transp_TpRbsC_like"/>
    <property type="match status" value="1"/>
</dbReference>
<proteinExistence type="predicted"/>
<reference evidence="7 8" key="1">
    <citation type="submission" date="2021-01" db="EMBL/GenBank/DDBJ databases">
        <title>Genome public.</title>
        <authorList>
            <person name="Liu C."/>
            <person name="Sun Q."/>
        </authorList>
    </citation>
    <scope>NUCLEOTIDE SEQUENCE [LARGE SCALE GENOMIC DNA]</scope>
    <source>
        <strain evidence="7 8">YIM B02515</strain>
    </source>
</reference>
<feature type="transmembrane region" description="Helical" evidence="6">
    <location>
        <begin position="248"/>
        <end position="269"/>
    </location>
</feature>
<evidence type="ECO:0000256" key="2">
    <source>
        <dbReference type="ARBA" id="ARBA00022475"/>
    </source>
</evidence>
<keyword evidence="4 6" id="KW-1133">Transmembrane helix</keyword>
<dbReference type="Pfam" id="PF02653">
    <property type="entry name" value="BPD_transp_2"/>
    <property type="match status" value="1"/>
</dbReference>
<evidence type="ECO:0000313" key="7">
    <source>
        <dbReference type="EMBL" id="MBL4935346.1"/>
    </source>
</evidence>
<organism evidence="7 8">
    <name type="scientific">Clostridium rhizosphaerae</name>
    <dbReference type="NCBI Taxonomy" id="2803861"/>
    <lineage>
        <taxon>Bacteria</taxon>
        <taxon>Bacillati</taxon>
        <taxon>Bacillota</taxon>
        <taxon>Clostridia</taxon>
        <taxon>Eubacteriales</taxon>
        <taxon>Clostridiaceae</taxon>
        <taxon>Clostridium</taxon>
    </lineage>
</organism>
<dbReference type="InterPro" id="IPR001851">
    <property type="entry name" value="ABC_transp_permease"/>
</dbReference>
<feature type="transmembrane region" description="Helical" evidence="6">
    <location>
        <begin position="198"/>
        <end position="218"/>
    </location>
</feature>
<feature type="transmembrane region" description="Helical" evidence="6">
    <location>
        <begin position="65"/>
        <end position="84"/>
    </location>
</feature>
<dbReference type="PANTHER" id="PTHR47089:SF1">
    <property type="entry name" value="GUANOSINE ABC TRANSPORTER PERMEASE PROTEIN NUPP"/>
    <property type="match status" value="1"/>
</dbReference>
<feature type="transmembrane region" description="Helical" evidence="6">
    <location>
        <begin position="301"/>
        <end position="321"/>
    </location>
</feature>
<feature type="transmembrane region" description="Helical" evidence="6">
    <location>
        <begin position="119"/>
        <end position="138"/>
    </location>
</feature>
<dbReference type="RefSeq" id="WP_202747940.1">
    <property type="nucleotide sequence ID" value="NZ_JAESWC010000002.1"/>
</dbReference>
<name>A0ABS1T9J3_9CLOT</name>
<keyword evidence="2" id="KW-1003">Cell membrane</keyword>
<evidence type="ECO:0000256" key="5">
    <source>
        <dbReference type="ARBA" id="ARBA00023136"/>
    </source>
</evidence>
<dbReference type="Proteomes" id="UP000632377">
    <property type="component" value="Unassembled WGS sequence"/>
</dbReference>
<evidence type="ECO:0000313" key="8">
    <source>
        <dbReference type="Proteomes" id="UP000632377"/>
    </source>
</evidence>
<dbReference type="EMBL" id="JAESWC010000002">
    <property type="protein sequence ID" value="MBL4935346.1"/>
    <property type="molecule type" value="Genomic_DNA"/>
</dbReference>
<protein>
    <submittedName>
        <fullName evidence="7">ABC transporter permease</fullName>
    </submittedName>
</protein>
<gene>
    <name evidence="7" type="ORF">JK636_06195</name>
</gene>
<feature type="transmembrane region" description="Helical" evidence="6">
    <location>
        <begin position="275"/>
        <end position="294"/>
    </location>
</feature>
<keyword evidence="8" id="KW-1185">Reference proteome</keyword>
<feature type="transmembrane region" description="Helical" evidence="6">
    <location>
        <begin position="90"/>
        <end position="112"/>
    </location>
</feature>
<accession>A0ABS1T9J3</accession>
<feature type="transmembrane region" description="Helical" evidence="6">
    <location>
        <begin position="327"/>
        <end position="345"/>
    </location>
</feature>
<comment type="caution">
    <text evidence="7">The sequence shown here is derived from an EMBL/GenBank/DDBJ whole genome shotgun (WGS) entry which is preliminary data.</text>
</comment>
<evidence type="ECO:0000256" key="3">
    <source>
        <dbReference type="ARBA" id="ARBA00022692"/>
    </source>
</evidence>
<keyword evidence="5 6" id="KW-0472">Membrane</keyword>
<feature type="transmembrane region" description="Helical" evidence="6">
    <location>
        <begin position="16"/>
        <end position="38"/>
    </location>
</feature>
<comment type="subcellular location">
    <subcellularLocation>
        <location evidence="1">Cell membrane</location>
        <topology evidence="1">Multi-pass membrane protein</topology>
    </subcellularLocation>
</comment>
<sequence>MNSKKNSNGFTNSLKALLISLLSVVVGLFISIFFVMWAKKSGFFSSASLLFTSIWKGSFGEKRQLIETLVFATPLIFTGLAHAVAFKTGLFNIGVEGQFIIGMLVASLLGLIPGIPGPIHIVIIILGGIVGGAIWAGIPGYLKAKLGTNEVVNTIMMNFIAMHLSNYFTMGPFHKQSSASTELIQKSANLTRFLGVNYRLNTGIFIALILVVVVYILLWKTTIGYEIRAVGLSATAAEYGGISMKKNIILAMAISGAIAGLGGAVHIAGVQHQSIQLFGFPNYGFDGIAVALVAKSNPIGVIFSAILFGALNLSSGMLMLYGIPKTISTLIQGVVILFIAAEYMFKYFAEKRKKEAALNE</sequence>